<dbReference type="Proteomes" id="UP000300879">
    <property type="component" value="Chromosome"/>
</dbReference>
<dbReference type="EMBL" id="CP040396">
    <property type="protein sequence ID" value="QCT01571.1"/>
    <property type="molecule type" value="Genomic_DNA"/>
</dbReference>
<dbReference type="AlphaFoldDB" id="A0A4P8XJM5"/>
<evidence type="ECO:0000313" key="2">
    <source>
        <dbReference type="Proteomes" id="UP000300879"/>
    </source>
</evidence>
<protein>
    <submittedName>
        <fullName evidence="1">Uncharacterized protein</fullName>
    </submittedName>
</protein>
<accession>A0A4P8XJM5</accession>
<gene>
    <name evidence="1" type="ORF">E6C60_0850</name>
</gene>
<evidence type="ECO:0000313" key="1">
    <source>
        <dbReference type="EMBL" id="QCT01571.1"/>
    </source>
</evidence>
<reference evidence="1 2" key="1">
    <citation type="submission" date="2019-05" db="EMBL/GenBank/DDBJ databases">
        <authorList>
            <person name="Chen C."/>
        </authorList>
    </citation>
    <scope>NUCLEOTIDE SEQUENCE [LARGE SCALE GENOMIC DNA]</scope>
    <source>
        <strain evidence="1 2">HB172198</strain>
    </source>
</reference>
<sequence>MEINKYFYMFSFEPQLLTEERHRVERKFENKAADIIKRRGKMLLPNLLELIRSTPMDQIEGLAKKLKKMEVLLLIYEDYPFPDENPETVFKINQILTARYSNEVGKTAWNMYQHLISDNMLQDLLRRIFQVDQFGFLLLEVRLQRNLEQAIFHIDGMVQGMTSMLLSLDMGIKDVFEKLKVEENSKLEMSLMKRVLEQGLSTDFIINRDGTEFIARLLDTYPMDEYKQLIKIYFEARSYDHFHAVLTQQAIDRLRDPRERLTDWHFLNDQAVGEVKRWLIQRKLQIIFKDDQDNKRLNYWKRFIDHMRDVELIQDPMIAFIYFDQFVVVEYGNIGAAYFYHREGFDNIIQPISTSHTFRNSRSRTKKEYMLKVPEPIKKGHPLFINKLGHHGRYWTDKFDEHMRYYLDGVF</sequence>
<proteinExistence type="predicted"/>
<dbReference type="RefSeq" id="WP_175415187.1">
    <property type="nucleotide sequence ID" value="NZ_CP040396.1"/>
</dbReference>
<keyword evidence="2" id="KW-1185">Reference proteome</keyword>
<dbReference type="KEGG" id="palo:E6C60_0850"/>
<organism evidence="1 2">
    <name type="scientific">Paenibacillus algicola</name>
    <dbReference type="NCBI Taxonomy" id="2565926"/>
    <lineage>
        <taxon>Bacteria</taxon>
        <taxon>Bacillati</taxon>
        <taxon>Bacillota</taxon>
        <taxon>Bacilli</taxon>
        <taxon>Bacillales</taxon>
        <taxon>Paenibacillaceae</taxon>
        <taxon>Paenibacillus</taxon>
    </lineage>
</organism>
<name>A0A4P8XJM5_9BACL</name>